<dbReference type="Pfam" id="PF00512">
    <property type="entry name" value="HisKA"/>
    <property type="match status" value="1"/>
</dbReference>
<dbReference type="SMART" id="SM00387">
    <property type="entry name" value="HATPase_c"/>
    <property type="match status" value="1"/>
</dbReference>
<accession>L0A1K0</accession>
<evidence type="ECO:0000256" key="8">
    <source>
        <dbReference type="ARBA" id="ARBA00022777"/>
    </source>
</evidence>
<dbReference type="Proteomes" id="UP000010467">
    <property type="component" value="Chromosome"/>
</dbReference>
<evidence type="ECO:0000256" key="4">
    <source>
        <dbReference type="ARBA" id="ARBA00022475"/>
    </source>
</evidence>
<evidence type="ECO:0000256" key="3">
    <source>
        <dbReference type="ARBA" id="ARBA00012438"/>
    </source>
</evidence>
<dbReference type="Pfam" id="PF02743">
    <property type="entry name" value="dCache_1"/>
    <property type="match status" value="1"/>
</dbReference>
<dbReference type="CDD" id="cd00082">
    <property type="entry name" value="HisKA"/>
    <property type="match status" value="1"/>
</dbReference>
<name>L0A1K0_DEIPD</name>
<comment type="catalytic activity">
    <reaction evidence="1">
        <text>ATP + protein L-histidine = ADP + protein N-phospho-L-histidine.</text>
        <dbReference type="EC" id="2.7.13.3"/>
    </reaction>
</comment>
<dbReference type="CDD" id="cd12915">
    <property type="entry name" value="PDC2_DGC_like"/>
    <property type="match status" value="1"/>
</dbReference>
<evidence type="ECO:0000256" key="6">
    <source>
        <dbReference type="ARBA" id="ARBA00022679"/>
    </source>
</evidence>
<dbReference type="PANTHER" id="PTHR42878">
    <property type="entry name" value="TWO-COMPONENT HISTIDINE KINASE"/>
    <property type="match status" value="1"/>
</dbReference>
<dbReference type="RefSeq" id="WP_015235198.1">
    <property type="nucleotide sequence ID" value="NC_019793.1"/>
</dbReference>
<keyword evidence="14" id="KW-1185">Reference proteome</keyword>
<dbReference type="GO" id="GO:0030295">
    <property type="term" value="F:protein kinase activator activity"/>
    <property type="evidence" value="ECO:0007669"/>
    <property type="project" value="TreeGrafter"/>
</dbReference>
<evidence type="ECO:0000256" key="7">
    <source>
        <dbReference type="ARBA" id="ARBA00022692"/>
    </source>
</evidence>
<dbReference type="InterPro" id="IPR003661">
    <property type="entry name" value="HisK_dim/P_dom"/>
</dbReference>
<dbReference type="KEGG" id="dpd:Deipe_1341"/>
<evidence type="ECO:0000256" key="9">
    <source>
        <dbReference type="ARBA" id="ARBA00022989"/>
    </source>
</evidence>
<dbReference type="InterPro" id="IPR036890">
    <property type="entry name" value="HATPase_C_sf"/>
</dbReference>
<dbReference type="OrthoDB" id="9759607at2"/>
<reference evidence="14" key="1">
    <citation type="submission" date="2012-03" db="EMBL/GenBank/DDBJ databases">
        <title>Complete sequence of chromosome of Deinococcus peraridilitoris DSM 19664.</title>
        <authorList>
            <person name="Lucas S."/>
            <person name="Copeland A."/>
            <person name="Lapidus A."/>
            <person name="Glavina del Rio T."/>
            <person name="Dalin E."/>
            <person name="Tice H."/>
            <person name="Bruce D."/>
            <person name="Goodwin L."/>
            <person name="Pitluck S."/>
            <person name="Peters L."/>
            <person name="Mikhailova N."/>
            <person name="Lu M."/>
            <person name="Kyrpides N."/>
            <person name="Mavromatis K."/>
            <person name="Ivanova N."/>
            <person name="Brettin T."/>
            <person name="Detter J.C."/>
            <person name="Han C."/>
            <person name="Larimer F."/>
            <person name="Land M."/>
            <person name="Hauser L."/>
            <person name="Markowitz V."/>
            <person name="Cheng J.-F."/>
            <person name="Hugenholtz P."/>
            <person name="Woyke T."/>
            <person name="Wu D."/>
            <person name="Pukall R."/>
            <person name="Steenblock K."/>
            <person name="Brambilla E."/>
            <person name="Klenk H.-P."/>
            <person name="Eisen J.A."/>
        </authorList>
    </citation>
    <scope>NUCLEOTIDE SEQUENCE [LARGE SCALE GENOMIC DNA]</scope>
    <source>
        <strain evidence="14">DSM 19664 / LMG 22246 / CIP 109416 / KR-200</strain>
    </source>
</reference>
<feature type="domain" description="Histidine kinase" evidence="11">
    <location>
        <begin position="398"/>
        <end position="611"/>
    </location>
</feature>
<dbReference type="HOGENOM" id="CLU_000445_114_21_0"/>
<dbReference type="InterPro" id="IPR050351">
    <property type="entry name" value="BphY/WalK/GraS-like"/>
</dbReference>
<feature type="domain" description="HAMP" evidence="12">
    <location>
        <begin position="312"/>
        <end position="365"/>
    </location>
</feature>
<dbReference type="eggNOG" id="COG4191">
    <property type="taxonomic scope" value="Bacteria"/>
</dbReference>
<dbReference type="SUPFAM" id="SSF47384">
    <property type="entry name" value="Homodimeric domain of signal transducing histidine kinase"/>
    <property type="match status" value="1"/>
</dbReference>
<keyword evidence="5" id="KW-0597">Phosphoprotein</keyword>
<evidence type="ECO:0000259" key="12">
    <source>
        <dbReference type="PROSITE" id="PS50885"/>
    </source>
</evidence>
<dbReference type="SMART" id="SM00388">
    <property type="entry name" value="HisKA"/>
    <property type="match status" value="1"/>
</dbReference>
<dbReference type="Pfam" id="PF00672">
    <property type="entry name" value="HAMP"/>
    <property type="match status" value="1"/>
</dbReference>
<dbReference type="InterPro" id="IPR003594">
    <property type="entry name" value="HATPase_dom"/>
</dbReference>
<organism evidence="13 14">
    <name type="scientific">Deinococcus peraridilitoris (strain DSM 19664 / LMG 22246 / CIP 109416 / KR-200)</name>
    <dbReference type="NCBI Taxonomy" id="937777"/>
    <lineage>
        <taxon>Bacteria</taxon>
        <taxon>Thermotogati</taxon>
        <taxon>Deinococcota</taxon>
        <taxon>Deinococci</taxon>
        <taxon>Deinococcales</taxon>
        <taxon>Deinococcaceae</taxon>
        <taxon>Deinococcus</taxon>
    </lineage>
</organism>
<dbReference type="EC" id="2.7.13.3" evidence="3"/>
<dbReference type="SUPFAM" id="SSF55874">
    <property type="entry name" value="ATPase domain of HSP90 chaperone/DNA topoisomerase II/histidine kinase"/>
    <property type="match status" value="1"/>
</dbReference>
<dbReference type="InterPro" id="IPR005467">
    <property type="entry name" value="His_kinase_dom"/>
</dbReference>
<dbReference type="InterPro" id="IPR033479">
    <property type="entry name" value="dCache_1"/>
</dbReference>
<keyword evidence="8 13" id="KW-0418">Kinase</keyword>
<keyword evidence="6" id="KW-0808">Transferase</keyword>
<dbReference type="Pfam" id="PF02518">
    <property type="entry name" value="HATPase_c"/>
    <property type="match status" value="1"/>
</dbReference>
<dbReference type="EMBL" id="CP003382">
    <property type="protein sequence ID" value="AFZ66890.1"/>
    <property type="molecule type" value="Genomic_DNA"/>
</dbReference>
<dbReference type="eggNOG" id="COG4251">
    <property type="taxonomic scope" value="Bacteria"/>
</dbReference>
<keyword evidence="9" id="KW-1133">Transmembrane helix</keyword>
<proteinExistence type="predicted"/>
<dbReference type="PRINTS" id="PR00344">
    <property type="entry name" value="BCTRLSENSOR"/>
</dbReference>
<evidence type="ECO:0000313" key="14">
    <source>
        <dbReference type="Proteomes" id="UP000010467"/>
    </source>
</evidence>
<dbReference type="Gene3D" id="3.30.565.10">
    <property type="entry name" value="Histidine kinase-like ATPase, C-terminal domain"/>
    <property type="match status" value="1"/>
</dbReference>
<dbReference type="PROSITE" id="PS50885">
    <property type="entry name" value="HAMP"/>
    <property type="match status" value="1"/>
</dbReference>
<evidence type="ECO:0000313" key="13">
    <source>
        <dbReference type="EMBL" id="AFZ66890.1"/>
    </source>
</evidence>
<gene>
    <name evidence="13" type="ordered locus">Deipe_1341</name>
</gene>
<dbReference type="GO" id="GO:0000155">
    <property type="term" value="F:phosphorelay sensor kinase activity"/>
    <property type="evidence" value="ECO:0007669"/>
    <property type="project" value="InterPro"/>
</dbReference>
<evidence type="ECO:0000256" key="5">
    <source>
        <dbReference type="ARBA" id="ARBA00022553"/>
    </source>
</evidence>
<evidence type="ECO:0000256" key="2">
    <source>
        <dbReference type="ARBA" id="ARBA00004651"/>
    </source>
</evidence>
<sequence length="611" mass="67433">MRHLLSQKSLRAQLLVLLLLVLLGVLSLLVVEGLRNRNLALEQARRETRLLTRLSLRDLETDLFGLEQALNVLAILPEVQTPTLPTCSEQLRALARRFQAGYTFGVATREGRVVCASQPLGEVQRVTARPWFRQARARGQFSVGNYEVSVVSSRPALTLALPVPARQFAQQHVAAPAVVFASLDLSLLNRLSQVPQLPPGTALTLFDRSGTILARFPEPQAYVGRRYPEAEVTRGVLMGRTDTAELRGLDGTLRLYSFTPLIRQGESLLYATAGIDTRVVYQGANASLRLYLLAGLLLSLTVFTLTLRWGSRRILQPLDTLRRASRQLARGDLHTRAQLTRAPLEFQGLAGSFNLMAASLESRIKEVEQLTRDLELRVQERTAQLQSANETLESFAYTVAHDLRTPLRTIHGFTSAVSRVPELQASSRADLQRVLAAVERMDDLIRDLLAYSQLTRAEVELHALELSPVVCEVLRELHGEITRTNALVEVAPNLPPVVGNTTLLRQVLLNLIGNALKFSIPGQVPRVSVTATHHDSMVRISVQDQGIGVEAGHHERIFGVFTRLHLPSEYPGTGIGLAIVSQSVKRMNGQVGVKSEPGQGSCFWIILPSVK</sequence>
<dbReference type="InterPro" id="IPR004358">
    <property type="entry name" value="Sig_transdc_His_kin-like_C"/>
</dbReference>
<keyword evidence="4" id="KW-1003">Cell membrane</keyword>
<dbReference type="GO" id="GO:0007234">
    <property type="term" value="P:osmosensory signaling via phosphorelay pathway"/>
    <property type="evidence" value="ECO:0007669"/>
    <property type="project" value="TreeGrafter"/>
</dbReference>
<dbReference type="InterPro" id="IPR036097">
    <property type="entry name" value="HisK_dim/P_sf"/>
</dbReference>
<dbReference type="STRING" id="937777.Deipe_1341"/>
<protein>
    <recommendedName>
        <fullName evidence="3">histidine kinase</fullName>
        <ecNumber evidence="3">2.7.13.3</ecNumber>
    </recommendedName>
</protein>
<keyword evidence="7" id="KW-0812">Transmembrane</keyword>
<dbReference type="SMART" id="SM00304">
    <property type="entry name" value="HAMP"/>
    <property type="match status" value="1"/>
</dbReference>
<dbReference type="CDD" id="cd06225">
    <property type="entry name" value="HAMP"/>
    <property type="match status" value="1"/>
</dbReference>
<dbReference type="GO" id="GO:0000156">
    <property type="term" value="F:phosphorelay response regulator activity"/>
    <property type="evidence" value="ECO:0007669"/>
    <property type="project" value="TreeGrafter"/>
</dbReference>
<comment type="subcellular location">
    <subcellularLocation>
        <location evidence="2">Cell membrane</location>
        <topology evidence="2">Multi-pass membrane protein</topology>
    </subcellularLocation>
</comment>
<dbReference type="PANTHER" id="PTHR42878:SF15">
    <property type="entry name" value="BACTERIOPHYTOCHROME"/>
    <property type="match status" value="1"/>
</dbReference>
<dbReference type="PROSITE" id="PS50109">
    <property type="entry name" value="HIS_KIN"/>
    <property type="match status" value="1"/>
</dbReference>
<dbReference type="CDD" id="cd12914">
    <property type="entry name" value="PDC1_DGC_like"/>
    <property type="match status" value="1"/>
</dbReference>
<dbReference type="Gene3D" id="6.10.340.10">
    <property type="match status" value="1"/>
</dbReference>
<dbReference type="SUPFAM" id="SSF158472">
    <property type="entry name" value="HAMP domain-like"/>
    <property type="match status" value="1"/>
</dbReference>
<evidence type="ECO:0000256" key="1">
    <source>
        <dbReference type="ARBA" id="ARBA00000085"/>
    </source>
</evidence>
<dbReference type="Gene3D" id="3.30.450.20">
    <property type="entry name" value="PAS domain"/>
    <property type="match status" value="2"/>
</dbReference>
<dbReference type="AlphaFoldDB" id="L0A1K0"/>
<evidence type="ECO:0000259" key="11">
    <source>
        <dbReference type="PROSITE" id="PS50109"/>
    </source>
</evidence>
<evidence type="ECO:0000256" key="10">
    <source>
        <dbReference type="ARBA" id="ARBA00023136"/>
    </source>
</evidence>
<keyword evidence="10" id="KW-0472">Membrane</keyword>
<dbReference type="PATRIC" id="fig|937777.3.peg.1345"/>
<dbReference type="GO" id="GO:0005886">
    <property type="term" value="C:plasma membrane"/>
    <property type="evidence" value="ECO:0007669"/>
    <property type="project" value="UniProtKB-SubCell"/>
</dbReference>
<dbReference type="InterPro" id="IPR003660">
    <property type="entry name" value="HAMP_dom"/>
</dbReference>
<dbReference type="Gene3D" id="1.10.287.130">
    <property type="match status" value="1"/>
</dbReference>